<evidence type="ECO:0000256" key="1">
    <source>
        <dbReference type="ARBA" id="ARBA00004613"/>
    </source>
</evidence>
<dbReference type="SUPFAM" id="SSF51120">
    <property type="entry name" value="beta-Roll"/>
    <property type="match status" value="1"/>
</dbReference>
<dbReference type="PRINTS" id="PR00313">
    <property type="entry name" value="CABNDNGRPT"/>
</dbReference>
<accession>A0A3S2WDV1</accession>
<name>A0A3S2WDV1_9HYPH</name>
<dbReference type="InterPro" id="IPR050557">
    <property type="entry name" value="RTX_toxin/Mannuronan_C5-epim"/>
</dbReference>
<protein>
    <submittedName>
        <fullName evidence="3">Uncharacterized protein</fullName>
    </submittedName>
</protein>
<dbReference type="PANTHER" id="PTHR38340">
    <property type="entry name" value="S-LAYER PROTEIN"/>
    <property type="match status" value="1"/>
</dbReference>
<evidence type="ECO:0000313" key="4">
    <source>
        <dbReference type="Proteomes" id="UP000286997"/>
    </source>
</evidence>
<evidence type="ECO:0000256" key="2">
    <source>
        <dbReference type="ARBA" id="ARBA00022525"/>
    </source>
</evidence>
<organism evidence="3 4">
    <name type="scientific">Methylobacterium oryzihabitans</name>
    <dbReference type="NCBI Taxonomy" id="2499852"/>
    <lineage>
        <taxon>Bacteria</taxon>
        <taxon>Pseudomonadati</taxon>
        <taxon>Pseudomonadota</taxon>
        <taxon>Alphaproteobacteria</taxon>
        <taxon>Hyphomicrobiales</taxon>
        <taxon>Methylobacteriaceae</taxon>
        <taxon>Methylobacterium</taxon>
    </lineage>
</organism>
<dbReference type="InterPro" id="IPR001343">
    <property type="entry name" value="Hemolysn_Ca-bd"/>
</dbReference>
<dbReference type="Pfam" id="PF00353">
    <property type="entry name" value="HemolysinCabind"/>
    <property type="match status" value="2"/>
</dbReference>
<dbReference type="AlphaFoldDB" id="A0A3S2WDV1"/>
<reference evidence="3 4" key="1">
    <citation type="submission" date="2019-01" db="EMBL/GenBank/DDBJ databases">
        <authorList>
            <person name="Chen W.-M."/>
        </authorList>
    </citation>
    <scope>NUCLEOTIDE SEQUENCE [LARGE SCALE GENOMIC DNA]</scope>
    <source>
        <strain evidence="3 4">TER-1</strain>
    </source>
</reference>
<comment type="caution">
    <text evidence="3">The sequence shown here is derived from an EMBL/GenBank/DDBJ whole genome shotgun (WGS) entry which is preliminary data.</text>
</comment>
<keyword evidence="4" id="KW-1185">Reference proteome</keyword>
<dbReference type="Gene3D" id="2.150.10.10">
    <property type="entry name" value="Serralysin-like metalloprotease, C-terminal"/>
    <property type="match status" value="1"/>
</dbReference>
<dbReference type="PANTHER" id="PTHR38340:SF1">
    <property type="entry name" value="S-LAYER PROTEIN"/>
    <property type="match status" value="1"/>
</dbReference>
<proteinExistence type="predicted"/>
<dbReference type="InterPro" id="IPR018511">
    <property type="entry name" value="Hemolysin-typ_Ca-bd_CS"/>
</dbReference>
<evidence type="ECO:0000313" key="3">
    <source>
        <dbReference type="EMBL" id="RVU20061.1"/>
    </source>
</evidence>
<gene>
    <name evidence="3" type="ORF">EOE48_05455</name>
</gene>
<keyword evidence="2" id="KW-0964">Secreted</keyword>
<comment type="subcellular location">
    <subcellularLocation>
        <location evidence="1">Secreted</location>
    </subcellularLocation>
</comment>
<sequence>MAVIFGTPGDNVLEGAVVLDDGLYLSNDTIYGLGGDDLLIGGTFSIKAYEHDILSLDFGDDYLNGGDGNDILIGGLGNDTLIGGEGNDKLYGGPGRDVLFGGAGQDFFIFRNNNYVDYLRDGDIYYDDTSVGAFRDVIKDFVVGEDKINLGIPFRLVSNFTGDVQPQVRLNIYNPGWVTITGDTNGDHKGDFQIAVHTGGAMLTAADFASADPFIF</sequence>
<dbReference type="EMBL" id="SACP01000004">
    <property type="protein sequence ID" value="RVU20061.1"/>
    <property type="molecule type" value="Genomic_DNA"/>
</dbReference>
<dbReference type="OrthoDB" id="7978782at2"/>
<dbReference type="GO" id="GO:0005509">
    <property type="term" value="F:calcium ion binding"/>
    <property type="evidence" value="ECO:0007669"/>
    <property type="project" value="InterPro"/>
</dbReference>
<dbReference type="InterPro" id="IPR011049">
    <property type="entry name" value="Serralysin-like_metalloprot_C"/>
</dbReference>
<dbReference type="Proteomes" id="UP000286997">
    <property type="component" value="Unassembled WGS sequence"/>
</dbReference>
<dbReference type="RefSeq" id="WP_127727783.1">
    <property type="nucleotide sequence ID" value="NZ_SACP01000004.1"/>
</dbReference>
<dbReference type="PROSITE" id="PS00330">
    <property type="entry name" value="HEMOLYSIN_CALCIUM"/>
    <property type="match status" value="3"/>
</dbReference>
<dbReference type="GO" id="GO:0005576">
    <property type="term" value="C:extracellular region"/>
    <property type="evidence" value="ECO:0007669"/>
    <property type="project" value="UniProtKB-SubCell"/>
</dbReference>